<reference evidence="2 3" key="1">
    <citation type="journal article" date="2014" name="Int. J. Syst. Evol. Microbiol.">
        <title>Complete genome sequence of Corynebacterium casei LMG S-19264T (=DSM 44701T), isolated from a smear-ripened cheese.</title>
        <authorList>
            <consortium name="US DOE Joint Genome Institute (JGI-PGF)"/>
            <person name="Walter F."/>
            <person name="Albersmeier A."/>
            <person name="Kalinowski J."/>
            <person name="Ruckert C."/>
        </authorList>
    </citation>
    <scope>NUCLEOTIDE SEQUENCE [LARGE SCALE GENOMIC DNA]</scope>
    <source>
        <strain evidence="2 3">KCTC 19473</strain>
    </source>
</reference>
<gene>
    <name evidence="2" type="ORF">GCM10007147_41360</name>
</gene>
<keyword evidence="1" id="KW-1133">Transmembrane helix</keyword>
<dbReference type="AlphaFoldDB" id="A0A918XKT8"/>
<dbReference type="Pfam" id="PF19950">
    <property type="entry name" value="DUF6412"/>
    <property type="match status" value="1"/>
</dbReference>
<evidence type="ECO:0000313" key="2">
    <source>
        <dbReference type="EMBL" id="GHD35154.1"/>
    </source>
</evidence>
<proteinExistence type="predicted"/>
<keyword evidence="1" id="KW-0472">Membrane</keyword>
<accession>A0A918XKT8</accession>
<keyword evidence="1" id="KW-0812">Transmembrane</keyword>
<protein>
    <submittedName>
        <fullName evidence="2">Uncharacterized protein</fullName>
    </submittedName>
</protein>
<name>A0A918XKT8_9ACTN</name>
<feature type="transmembrane region" description="Helical" evidence="1">
    <location>
        <begin position="28"/>
        <end position="46"/>
    </location>
</feature>
<comment type="caution">
    <text evidence="2">The sequence shown here is derived from an EMBL/GenBank/DDBJ whole genome shotgun (WGS) entry which is preliminary data.</text>
</comment>
<dbReference type="Proteomes" id="UP000654947">
    <property type="component" value="Unassembled WGS sequence"/>
</dbReference>
<keyword evidence="3" id="KW-1185">Reference proteome</keyword>
<sequence>MYYTLLLAMEFLALGALPFDMVAALAPGSLALVAVAAASYLALYLVRGLVPWTTGEAAADAVRAMLRRSERLQVVTLCNPAAAGKPRPRAPGAVPATAR</sequence>
<dbReference type="EMBL" id="BMXL01000033">
    <property type="protein sequence ID" value="GHD35154.1"/>
    <property type="molecule type" value="Genomic_DNA"/>
</dbReference>
<dbReference type="InterPro" id="IPR045635">
    <property type="entry name" value="DUF6412"/>
</dbReference>
<evidence type="ECO:0000313" key="3">
    <source>
        <dbReference type="Proteomes" id="UP000654947"/>
    </source>
</evidence>
<dbReference type="RefSeq" id="WP_017578172.1">
    <property type="nucleotide sequence ID" value="NZ_BMXL01000033.1"/>
</dbReference>
<organism evidence="2 3">
    <name type="scientific">Nocardiopsis kunsanensis</name>
    <dbReference type="NCBI Taxonomy" id="141693"/>
    <lineage>
        <taxon>Bacteria</taxon>
        <taxon>Bacillati</taxon>
        <taxon>Actinomycetota</taxon>
        <taxon>Actinomycetes</taxon>
        <taxon>Streptosporangiales</taxon>
        <taxon>Nocardiopsidaceae</taxon>
        <taxon>Nocardiopsis</taxon>
    </lineage>
</organism>
<evidence type="ECO:0000256" key="1">
    <source>
        <dbReference type="SAM" id="Phobius"/>
    </source>
</evidence>